<organism evidence="2 3">
    <name type="scientific">Dimorphilus gyrociliatus</name>
    <dbReference type="NCBI Taxonomy" id="2664684"/>
    <lineage>
        <taxon>Eukaryota</taxon>
        <taxon>Metazoa</taxon>
        <taxon>Spiralia</taxon>
        <taxon>Lophotrochozoa</taxon>
        <taxon>Annelida</taxon>
        <taxon>Polychaeta</taxon>
        <taxon>Polychaeta incertae sedis</taxon>
        <taxon>Dinophilidae</taxon>
        <taxon>Dimorphilus</taxon>
    </lineage>
</organism>
<dbReference type="EMBL" id="CAJFCJ010000001">
    <property type="protein sequence ID" value="CAD5110890.1"/>
    <property type="molecule type" value="Genomic_DNA"/>
</dbReference>
<sequence length="228" mass="26584">MDENRLVRNVFETLSEPLTDKLEPQFITPCLISKGVLSIDEQADVLSNSTRRQQAICLISFLSRKDVKAVEALCSCLSRNNDTKLASEIVRVFKNVKEKIQNEEKRNDITDAFQEYQIEELLKTLNEEDLEKKIGDKLYFEMANNMTKSEIQKSLLDSEVLRMVDFEAVETSYPTDVFRQKYKLIDSWFARQPEELNLKDFIETIRKRIPYSDNFKTAISQYVKSTKA</sequence>
<name>A0A7I8V5I1_9ANNE</name>
<evidence type="ECO:0000313" key="3">
    <source>
        <dbReference type="Proteomes" id="UP000549394"/>
    </source>
</evidence>
<dbReference type="CDD" id="cd01671">
    <property type="entry name" value="CARD"/>
    <property type="match status" value="1"/>
</dbReference>
<dbReference type="PROSITE" id="PS50209">
    <property type="entry name" value="CARD"/>
    <property type="match status" value="1"/>
</dbReference>
<accession>A0A7I8V5I1</accession>
<protein>
    <recommendedName>
        <fullName evidence="1">CARD domain-containing protein</fullName>
    </recommendedName>
</protein>
<evidence type="ECO:0000259" key="1">
    <source>
        <dbReference type="PROSITE" id="PS50209"/>
    </source>
</evidence>
<evidence type="ECO:0000313" key="2">
    <source>
        <dbReference type="EMBL" id="CAD5110890.1"/>
    </source>
</evidence>
<comment type="caution">
    <text evidence="2">The sequence shown here is derived from an EMBL/GenBank/DDBJ whole genome shotgun (WGS) entry which is preliminary data.</text>
</comment>
<dbReference type="Pfam" id="PF00619">
    <property type="entry name" value="CARD"/>
    <property type="match status" value="1"/>
</dbReference>
<dbReference type="InterPro" id="IPR001315">
    <property type="entry name" value="CARD"/>
</dbReference>
<dbReference type="InterPro" id="IPR011029">
    <property type="entry name" value="DEATH-like_dom_sf"/>
</dbReference>
<gene>
    <name evidence="2" type="ORF">DGYR_LOCUS247</name>
</gene>
<dbReference type="AlphaFoldDB" id="A0A7I8V5I1"/>
<dbReference type="Proteomes" id="UP000549394">
    <property type="component" value="Unassembled WGS sequence"/>
</dbReference>
<dbReference type="GO" id="GO:0042981">
    <property type="term" value="P:regulation of apoptotic process"/>
    <property type="evidence" value="ECO:0007669"/>
    <property type="project" value="InterPro"/>
</dbReference>
<feature type="domain" description="CARD" evidence="1">
    <location>
        <begin position="1"/>
        <end position="92"/>
    </location>
</feature>
<dbReference type="Gene3D" id="1.10.533.10">
    <property type="entry name" value="Death Domain, Fas"/>
    <property type="match status" value="1"/>
</dbReference>
<reference evidence="2 3" key="1">
    <citation type="submission" date="2020-08" db="EMBL/GenBank/DDBJ databases">
        <authorList>
            <person name="Hejnol A."/>
        </authorList>
    </citation>
    <scope>NUCLEOTIDE SEQUENCE [LARGE SCALE GENOMIC DNA]</scope>
</reference>
<proteinExistence type="predicted"/>
<dbReference type="SUPFAM" id="SSF47986">
    <property type="entry name" value="DEATH domain"/>
    <property type="match status" value="1"/>
</dbReference>
<keyword evidence="3" id="KW-1185">Reference proteome</keyword>